<name>A0A2P6TER5_CHLSO</name>
<proteinExistence type="predicted"/>
<dbReference type="Proteomes" id="UP000239899">
    <property type="component" value="Unassembled WGS sequence"/>
</dbReference>
<feature type="compositionally biased region" description="Gly residues" evidence="1">
    <location>
        <begin position="84"/>
        <end position="97"/>
    </location>
</feature>
<comment type="caution">
    <text evidence="2">The sequence shown here is derived from an EMBL/GenBank/DDBJ whole genome shotgun (WGS) entry which is preliminary data.</text>
</comment>
<keyword evidence="3" id="KW-1185">Reference proteome</keyword>
<feature type="compositionally biased region" description="Gly residues" evidence="1">
    <location>
        <begin position="50"/>
        <end position="62"/>
    </location>
</feature>
<organism evidence="2 3">
    <name type="scientific">Chlorella sorokiniana</name>
    <name type="common">Freshwater green alga</name>
    <dbReference type="NCBI Taxonomy" id="3076"/>
    <lineage>
        <taxon>Eukaryota</taxon>
        <taxon>Viridiplantae</taxon>
        <taxon>Chlorophyta</taxon>
        <taxon>core chlorophytes</taxon>
        <taxon>Trebouxiophyceae</taxon>
        <taxon>Chlorellales</taxon>
        <taxon>Chlorellaceae</taxon>
        <taxon>Chlorella clade</taxon>
        <taxon>Chlorella</taxon>
    </lineage>
</organism>
<evidence type="ECO:0000313" key="3">
    <source>
        <dbReference type="Proteomes" id="UP000239899"/>
    </source>
</evidence>
<sequence length="109" mass="10472">MDLSLLRLASSASADLRYRRAESLLPCGLTQDELNELLGRFTGSTHAAPAGGGPSSGAGAGAAAGVPRAGEGRKASGAVMAADIGGGVRVGSGGPAGGEAPVGDKLADR</sequence>
<evidence type="ECO:0000256" key="1">
    <source>
        <dbReference type="SAM" id="MobiDB-lite"/>
    </source>
</evidence>
<accession>A0A2P6TER5</accession>
<gene>
    <name evidence="2" type="ORF">C2E21_8409</name>
</gene>
<dbReference type="AlphaFoldDB" id="A0A2P6TER5"/>
<protein>
    <submittedName>
        <fullName evidence="2">Uncharacterized protein</fullName>
    </submittedName>
</protein>
<dbReference type="EMBL" id="LHPG02000020">
    <property type="protein sequence ID" value="PRW21138.1"/>
    <property type="molecule type" value="Genomic_DNA"/>
</dbReference>
<evidence type="ECO:0000313" key="2">
    <source>
        <dbReference type="EMBL" id="PRW21138.1"/>
    </source>
</evidence>
<reference evidence="2 3" key="1">
    <citation type="journal article" date="2018" name="Plant J.">
        <title>Genome sequences of Chlorella sorokiniana UTEX 1602 and Micractinium conductrix SAG 241.80: implications to maltose excretion by a green alga.</title>
        <authorList>
            <person name="Arriola M.B."/>
            <person name="Velmurugan N."/>
            <person name="Zhang Y."/>
            <person name="Plunkett M.H."/>
            <person name="Hondzo H."/>
            <person name="Barney B.M."/>
        </authorList>
    </citation>
    <scope>NUCLEOTIDE SEQUENCE [LARGE SCALE GENOMIC DNA]</scope>
    <source>
        <strain evidence="3">UTEX 1602</strain>
    </source>
</reference>
<feature type="region of interest" description="Disordered" evidence="1">
    <location>
        <begin position="43"/>
        <end position="109"/>
    </location>
</feature>